<keyword evidence="4" id="KW-1185">Reference proteome</keyword>
<proteinExistence type="predicted"/>
<feature type="region of interest" description="Disordered" evidence="1">
    <location>
        <begin position="806"/>
        <end position="891"/>
    </location>
</feature>
<evidence type="ECO:0000256" key="2">
    <source>
        <dbReference type="SAM" id="Phobius"/>
    </source>
</evidence>
<dbReference type="AlphaFoldDB" id="A0A5S9ILB2"/>
<dbReference type="Proteomes" id="UP000326354">
    <property type="component" value="Chromosome"/>
</dbReference>
<dbReference type="RefSeq" id="WP_151967363.1">
    <property type="nucleotide sequence ID" value="NZ_AP019860.1"/>
</dbReference>
<accession>A0A5S9ILB2</accession>
<keyword evidence="2" id="KW-1133">Transmembrane helix</keyword>
<reference evidence="3 4" key="1">
    <citation type="submission" date="2019-08" db="EMBL/GenBank/DDBJ databases">
        <title>Complete genome sequence of Candidatus Uab amorphum.</title>
        <authorList>
            <person name="Shiratori T."/>
            <person name="Suzuki S."/>
            <person name="Kakizawa Y."/>
            <person name="Ishida K."/>
        </authorList>
    </citation>
    <scope>NUCLEOTIDE SEQUENCE [LARGE SCALE GENOMIC DNA]</scope>
    <source>
        <strain evidence="3 4">SRT547</strain>
    </source>
</reference>
<gene>
    <name evidence="3" type="ORF">UABAM_01501</name>
</gene>
<evidence type="ECO:0000256" key="1">
    <source>
        <dbReference type="SAM" id="MobiDB-lite"/>
    </source>
</evidence>
<dbReference type="InterPro" id="IPR011989">
    <property type="entry name" value="ARM-like"/>
</dbReference>
<protein>
    <recommendedName>
        <fullName evidence="5">HEAT repeat domain-containing protein</fullName>
    </recommendedName>
</protein>
<dbReference type="Pfam" id="PF13646">
    <property type="entry name" value="HEAT_2"/>
    <property type="match status" value="1"/>
</dbReference>
<sequence>MKNNFFDDKSNEKNNLAQLFFGYTHYCHEYIWLLKQKLFYKMCLQLEYLTEVQLEQAKTTQKRAFNAGKQIHIGEILLQMYLLDEEKIYTICGILGEELLYDSQTKTHYKALFSTEEERTRHGKNLQLKKAEEITREQLLRFLRIDYWWPRRVPEKTKESHDLFVFLNMETHSLMKISELDTEFHNVIATFKHWIATPIMANETYLSTLDKSQQQAEKQKNLELVKQVFLGYNKNLRELLWLLQQKMFEDLASKYYKITAQQISDALKVQHRAFQQNKQLQLPEVMLHMYLLNELQVYDILKGLGIYVLQSDQQEHFVTLSPNSAPQTVDCDTLQQVKLKYETIMQSLRIDAAKPIAIPQELVEHNTFLFFRKRGDYAPAFDLQERELTEAISSIYKHLNAEVPQHIVENISQKAEYSQTQRASETLTPVADIVGEQSNVVSAVPLIGDSLIEMEAIQGKTQDTKDSLQNRLRQTMSLPAIPISEKDKQQISGNKKATAILQKFSKTITMSLQKRARRKAQAQQEQPQTEQKQAVPSSRTPVNYQQYSETIYGYVMANIDAKEKGLPTQREIVGKRTNVFEQIAKRIDRPQEAKAKKSQVDIYDEILTEIETDQSSGNQEFAQKRAQQKEKIKNELKEQNFEEYYVDFNSGEQMPDHLDEIGDSGEFQPLEPDIMDISTEVDSFLQSFDDIDENTDIEKLYDKFSRDMDDDYDPLLEIENIPDEEKKSDKIQITPPEKKPSNPQLRRTISLSQPKLHSAIPTALEYVEGYQEKESSFVSKIAIPLLLIIFTGGLVFLFVQPYFKDNDTPQNKETVNKPKKNNNKTTNIDQEFTEKDFEFIENPKNPTQDDNKKQETQKPKQQNQQNPQTTKNNNSTQRKTKSLREYLSGSEGNASKVMRALRRMSQKGALTAEDASFIKELYNQFQDKKVQKLCIWAMGSIHAPEAREWLENILLTSQDLQNRKASINALEKIGDTRAKSSILDTFSREQDKKILEAAAYSLAKIAPKNYEVQQAMISKFYEINNDEIKRRILNALSTMRVDSQSEFFVRVAIDSQYSTALRLEALDALIINSAGNSANYTSEISVIAASQDEELKAKVQEALEYLSDN</sequence>
<feature type="compositionally biased region" description="Basic and acidic residues" evidence="1">
    <location>
        <begin position="723"/>
        <end position="740"/>
    </location>
</feature>
<dbReference type="Gene3D" id="1.25.10.10">
    <property type="entry name" value="Leucine-rich Repeat Variant"/>
    <property type="match status" value="1"/>
</dbReference>
<feature type="region of interest" description="Disordered" evidence="1">
    <location>
        <begin position="721"/>
        <end position="745"/>
    </location>
</feature>
<name>A0A5S9ILB2_UABAM</name>
<feature type="compositionally biased region" description="Basic and acidic residues" evidence="1">
    <location>
        <begin position="847"/>
        <end position="858"/>
    </location>
</feature>
<evidence type="ECO:0000313" key="4">
    <source>
        <dbReference type="Proteomes" id="UP000326354"/>
    </source>
</evidence>
<dbReference type="KEGG" id="uam:UABAM_01501"/>
<dbReference type="SUPFAM" id="SSF48371">
    <property type="entry name" value="ARM repeat"/>
    <property type="match status" value="1"/>
</dbReference>
<dbReference type="EMBL" id="AP019860">
    <property type="protein sequence ID" value="BBM83150.1"/>
    <property type="molecule type" value="Genomic_DNA"/>
</dbReference>
<evidence type="ECO:0008006" key="5">
    <source>
        <dbReference type="Google" id="ProtNLM"/>
    </source>
</evidence>
<evidence type="ECO:0000313" key="3">
    <source>
        <dbReference type="EMBL" id="BBM83150.1"/>
    </source>
</evidence>
<feature type="transmembrane region" description="Helical" evidence="2">
    <location>
        <begin position="781"/>
        <end position="803"/>
    </location>
</feature>
<feature type="compositionally biased region" description="Low complexity" evidence="1">
    <location>
        <begin position="859"/>
        <end position="877"/>
    </location>
</feature>
<feature type="region of interest" description="Disordered" evidence="1">
    <location>
        <begin position="512"/>
        <end position="542"/>
    </location>
</feature>
<organism evidence="3 4">
    <name type="scientific">Uabimicrobium amorphum</name>
    <dbReference type="NCBI Taxonomy" id="2596890"/>
    <lineage>
        <taxon>Bacteria</taxon>
        <taxon>Pseudomonadati</taxon>
        <taxon>Planctomycetota</taxon>
        <taxon>Candidatus Uabimicrobiia</taxon>
        <taxon>Candidatus Uabimicrobiales</taxon>
        <taxon>Candidatus Uabimicrobiaceae</taxon>
        <taxon>Candidatus Uabimicrobium</taxon>
    </lineage>
</organism>
<dbReference type="InterPro" id="IPR016024">
    <property type="entry name" value="ARM-type_fold"/>
</dbReference>
<keyword evidence="2" id="KW-0812">Transmembrane</keyword>
<feature type="compositionally biased region" description="Low complexity" evidence="1">
    <location>
        <begin position="521"/>
        <end position="534"/>
    </location>
</feature>
<keyword evidence="2" id="KW-0472">Membrane</keyword>